<feature type="domain" description="Enolase C-terminal TIM barrel" evidence="13">
    <location>
        <begin position="165"/>
        <end position="443"/>
    </location>
</feature>
<comment type="cofactor">
    <cofactor evidence="9">
        <name>Mg(2+)</name>
        <dbReference type="ChEBI" id="CHEBI:18420"/>
    </cofactor>
    <text evidence="9">Binds a second Mg(2+) ion via substrate during catalysis.</text>
</comment>
<dbReference type="GO" id="GO:0004634">
    <property type="term" value="F:phosphopyruvate hydratase activity"/>
    <property type="evidence" value="ECO:0007669"/>
    <property type="project" value="UniProtKB-UniRule"/>
</dbReference>
<dbReference type="InterPro" id="IPR029017">
    <property type="entry name" value="Enolase-like_N"/>
</dbReference>
<dbReference type="SMART" id="SM01193">
    <property type="entry name" value="Enolase_N"/>
    <property type="match status" value="1"/>
</dbReference>
<protein>
    <recommendedName>
        <fullName evidence="4 9">Enolase</fullName>
        <ecNumber evidence="3 9">4.2.1.11</ecNumber>
    </recommendedName>
    <alternativeName>
        <fullName evidence="9">2-phospho-D-glycerate hydro-lyase</fullName>
    </alternativeName>
    <alternativeName>
        <fullName evidence="9">2-phosphoglycerate dehydratase</fullName>
    </alternativeName>
</protein>
<evidence type="ECO:0000256" key="1">
    <source>
        <dbReference type="ARBA" id="ARBA00005031"/>
    </source>
</evidence>
<evidence type="ECO:0000256" key="9">
    <source>
        <dbReference type="HAMAP-Rule" id="MF_00318"/>
    </source>
</evidence>
<dbReference type="RefSeq" id="WP_251946365.1">
    <property type="nucleotide sequence ID" value="NZ_JAMRYM010000058.1"/>
</dbReference>
<feature type="binding site" evidence="11">
    <location>
        <begin position="390"/>
        <end position="393"/>
    </location>
    <ligand>
        <name>substrate</name>
    </ligand>
</feature>
<evidence type="ECO:0000256" key="10">
    <source>
        <dbReference type="PIRSR" id="PIRSR001400-1"/>
    </source>
</evidence>
<dbReference type="PIRSF" id="PIRSF001400">
    <property type="entry name" value="Enolase"/>
    <property type="match status" value="1"/>
</dbReference>
<comment type="cofactor">
    <cofactor evidence="12">
        <name>Mg(2+)</name>
        <dbReference type="ChEBI" id="CHEBI:18420"/>
    </cofactor>
    <text evidence="12">Mg(2+) is required for catalysis and for stabilizing the dimer.</text>
</comment>
<dbReference type="Gene3D" id="3.20.20.120">
    <property type="entry name" value="Enolase-like C-terminal domain"/>
    <property type="match status" value="1"/>
</dbReference>
<comment type="subcellular location">
    <subcellularLocation>
        <location evidence="9">Cytoplasm</location>
    </subcellularLocation>
    <subcellularLocation>
        <location evidence="9">Secreted</location>
    </subcellularLocation>
    <subcellularLocation>
        <location evidence="9">Cell surface</location>
    </subcellularLocation>
    <text evidence="9">Fractions of enolase are present in both the cytoplasm and on the cell surface.</text>
</comment>
<dbReference type="EMBL" id="JAMRYM010000058">
    <property type="protein sequence ID" value="MCM6763321.1"/>
    <property type="molecule type" value="Genomic_DNA"/>
</dbReference>
<organism evidence="15 16">
    <name type="scientific">Rathayibacter rubneri</name>
    <dbReference type="NCBI Taxonomy" id="2950106"/>
    <lineage>
        <taxon>Bacteria</taxon>
        <taxon>Bacillati</taxon>
        <taxon>Actinomycetota</taxon>
        <taxon>Actinomycetes</taxon>
        <taxon>Micrococcales</taxon>
        <taxon>Microbacteriaceae</taxon>
        <taxon>Rathayibacter</taxon>
    </lineage>
</organism>
<feature type="binding site" evidence="9 12">
    <location>
        <position position="269"/>
    </location>
    <ligand>
        <name>Mg(2+)</name>
        <dbReference type="ChEBI" id="CHEBI:18420"/>
    </ligand>
</feature>
<feature type="binding site" evidence="9">
    <location>
        <position position="363"/>
    </location>
    <ligand>
        <name>(2R)-2-phosphoglycerate</name>
        <dbReference type="ChEBI" id="CHEBI:58289"/>
    </ligand>
</feature>
<proteinExistence type="inferred from homology"/>
<dbReference type="AlphaFoldDB" id="A0A9X2E2U4"/>
<keyword evidence="8 9" id="KW-0456">Lyase</keyword>
<dbReference type="Pfam" id="PF03952">
    <property type="entry name" value="Enolase_N"/>
    <property type="match status" value="1"/>
</dbReference>
<feature type="binding site" evidence="9 12">
    <location>
        <position position="311"/>
    </location>
    <ligand>
        <name>Mg(2+)</name>
        <dbReference type="ChEBI" id="CHEBI:18420"/>
    </ligand>
</feature>
<feature type="domain" description="Enolase N-terminal" evidence="14">
    <location>
        <begin position="29"/>
        <end position="158"/>
    </location>
</feature>
<dbReference type="Gene3D" id="3.30.390.10">
    <property type="entry name" value="Enolase-like, N-terminal domain"/>
    <property type="match status" value="1"/>
</dbReference>
<dbReference type="GO" id="GO:0000287">
    <property type="term" value="F:magnesium ion binding"/>
    <property type="evidence" value="ECO:0007669"/>
    <property type="project" value="UniProtKB-UniRule"/>
</dbReference>
<feature type="binding site" evidence="9">
    <location>
        <position position="414"/>
    </location>
    <ligand>
        <name>(2R)-2-phosphoglycerate</name>
        <dbReference type="ChEBI" id="CHEBI:58289"/>
    </ligand>
</feature>
<name>A0A9X2E2U4_9MICO</name>
<dbReference type="GO" id="GO:0000015">
    <property type="term" value="C:phosphopyruvate hydratase complex"/>
    <property type="evidence" value="ECO:0007669"/>
    <property type="project" value="InterPro"/>
</dbReference>
<evidence type="ECO:0000256" key="11">
    <source>
        <dbReference type="PIRSR" id="PIRSR001400-2"/>
    </source>
</evidence>
<evidence type="ECO:0000313" key="16">
    <source>
        <dbReference type="Proteomes" id="UP001155240"/>
    </source>
</evidence>
<feature type="binding site" evidence="11">
    <location>
        <position position="181"/>
    </location>
    <ligand>
        <name>substrate</name>
    </ligand>
</feature>
<dbReference type="InterPro" id="IPR036849">
    <property type="entry name" value="Enolase-like_C_sf"/>
</dbReference>
<feature type="binding site" evidence="11">
    <location>
        <position position="414"/>
    </location>
    <ligand>
        <name>substrate</name>
    </ligand>
</feature>
<feature type="active site" description="Proton donor" evidence="9 10">
    <location>
        <position position="231"/>
    </location>
</feature>
<dbReference type="InterPro" id="IPR000941">
    <property type="entry name" value="Enolase"/>
</dbReference>
<dbReference type="PANTHER" id="PTHR11902">
    <property type="entry name" value="ENOLASE"/>
    <property type="match status" value="1"/>
</dbReference>
<dbReference type="SUPFAM" id="SSF51604">
    <property type="entry name" value="Enolase C-terminal domain-like"/>
    <property type="match status" value="1"/>
</dbReference>
<comment type="catalytic activity">
    <reaction evidence="9">
        <text>(2R)-2-phosphoglycerate = phosphoenolpyruvate + H2O</text>
        <dbReference type="Rhea" id="RHEA:10164"/>
        <dbReference type="ChEBI" id="CHEBI:15377"/>
        <dbReference type="ChEBI" id="CHEBI:58289"/>
        <dbReference type="ChEBI" id="CHEBI:58702"/>
        <dbReference type="EC" id="4.2.1.11"/>
    </reaction>
</comment>
<evidence type="ECO:0000259" key="14">
    <source>
        <dbReference type="SMART" id="SM01193"/>
    </source>
</evidence>
<dbReference type="HAMAP" id="MF_00318">
    <property type="entry name" value="Enolase"/>
    <property type="match status" value="1"/>
</dbReference>
<feature type="binding site" evidence="9">
    <location>
        <position position="392"/>
    </location>
    <ligand>
        <name>(2R)-2-phosphoglycerate</name>
        <dbReference type="ChEBI" id="CHEBI:58289"/>
    </ligand>
</feature>
<keyword evidence="9 12" id="KW-0479">Metal-binding</keyword>
<dbReference type="GO" id="GO:0009986">
    <property type="term" value="C:cell surface"/>
    <property type="evidence" value="ECO:0007669"/>
    <property type="project" value="UniProtKB-SubCell"/>
</dbReference>
<dbReference type="GO" id="GO:0005576">
    <property type="term" value="C:extracellular region"/>
    <property type="evidence" value="ECO:0007669"/>
    <property type="project" value="UniProtKB-SubCell"/>
</dbReference>
<evidence type="ECO:0000256" key="12">
    <source>
        <dbReference type="PIRSR" id="PIRSR001400-3"/>
    </source>
</evidence>
<evidence type="ECO:0000313" key="15">
    <source>
        <dbReference type="EMBL" id="MCM6763321.1"/>
    </source>
</evidence>
<feature type="binding site" evidence="11">
    <location>
        <position position="190"/>
    </location>
    <ligand>
        <name>substrate</name>
    </ligand>
</feature>
<dbReference type="SFLD" id="SFLDG00178">
    <property type="entry name" value="enolase"/>
    <property type="match status" value="1"/>
</dbReference>
<keyword evidence="7 9" id="KW-0324">Glycolysis</keyword>
<keyword evidence="16" id="KW-1185">Reference proteome</keyword>
<evidence type="ECO:0000256" key="6">
    <source>
        <dbReference type="ARBA" id="ARBA00022842"/>
    </source>
</evidence>
<dbReference type="PANTHER" id="PTHR11902:SF1">
    <property type="entry name" value="ENOLASE"/>
    <property type="match status" value="1"/>
</dbReference>
<sequence>MNAYISHTRTSIHGSGEYVTHPAGHPLVITDVAARQILDSRGFPTVAVTLRLDDDTVLDASAPAGASTGAFEAVELRDGGPAFGGRGVRSAVAAVDGEIRALLLEHSWTSLREIDEALRALDGTANLARLGANSVVAVSIAAARAFAARTGLPLHRWIADHTGATASLPVPHFNVINGGAHAANGLDFQEFMIAPVSAGTEEEAVQIGAEIYHALAARVRTAYGTAGLGDEGGFAPPIDRPEDALDLLVAAITDAGYQPGTGDIAIAMDPAANGFFHGDGHYTVAGTDLDRDALARYYEKLIADYPIRSIEDGFAEDDHEGWALLAHTISDRVQLVGDDLYVTDADRIRDGARNGYSNAALIKPNQIGTITGTLDAIAAAHDAGMRCMVSHRSGETLDTFIADLSVGTGVGQIKSGAPARGERVAKYNRLVDIEHLDPTLHYGLTH</sequence>
<dbReference type="GO" id="GO:0006096">
    <property type="term" value="P:glycolytic process"/>
    <property type="evidence" value="ECO:0007669"/>
    <property type="project" value="UniProtKB-UniRule"/>
</dbReference>
<gene>
    <name evidence="9 15" type="primary">eno</name>
    <name evidence="15" type="ORF">NB037_12915</name>
</gene>
<feature type="binding site" evidence="9">
    <location>
        <position position="393"/>
    </location>
    <ligand>
        <name>(2R)-2-phosphoglycerate</name>
        <dbReference type="ChEBI" id="CHEBI:58289"/>
    </ligand>
</feature>
<reference evidence="15" key="1">
    <citation type="submission" date="2022-06" db="EMBL/GenBank/DDBJ databases">
        <title>Whole genome shotgun sequencing (WGS) of Rathayibacter sp. ZW T2_19, isolated from stored onions (Allium cepa).</title>
        <authorList>
            <person name="Stoll D.A."/>
            <person name="Huch M."/>
        </authorList>
    </citation>
    <scope>NUCLEOTIDE SEQUENCE</scope>
    <source>
        <strain evidence="15">ZW T2_19</strain>
    </source>
</reference>
<comment type="similarity">
    <text evidence="2 9">Belongs to the enolase family.</text>
</comment>
<keyword evidence="6 9" id="KW-0460">Magnesium</keyword>
<feature type="binding site" evidence="9 12">
    <location>
        <position position="338"/>
    </location>
    <ligand>
        <name>Mg(2+)</name>
        <dbReference type="ChEBI" id="CHEBI:18420"/>
    </ligand>
</feature>
<feature type="active site" description="Proton acceptor" evidence="9 10">
    <location>
        <position position="363"/>
    </location>
</feature>
<dbReference type="Proteomes" id="UP001155240">
    <property type="component" value="Unassembled WGS sequence"/>
</dbReference>
<evidence type="ECO:0000259" key="13">
    <source>
        <dbReference type="SMART" id="SM01192"/>
    </source>
</evidence>
<dbReference type="EC" id="4.2.1.11" evidence="3 9"/>
<dbReference type="CDD" id="cd03313">
    <property type="entry name" value="enolase"/>
    <property type="match status" value="1"/>
</dbReference>
<dbReference type="SFLD" id="SFLDF00002">
    <property type="entry name" value="enolase"/>
    <property type="match status" value="1"/>
</dbReference>
<dbReference type="PRINTS" id="PR00148">
    <property type="entry name" value="ENOLASE"/>
</dbReference>
<evidence type="ECO:0000256" key="7">
    <source>
        <dbReference type="ARBA" id="ARBA00023152"/>
    </source>
</evidence>
<evidence type="ECO:0000256" key="8">
    <source>
        <dbReference type="ARBA" id="ARBA00023239"/>
    </source>
</evidence>
<feature type="binding site" evidence="9">
    <location>
        <position position="189"/>
    </location>
    <ligand>
        <name>(2R)-2-phosphoglycerate</name>
        <dbReference type="ChEBI" id="CHEBI:58289"/>
    </ligand>
</feature>
<evidence type="ECO:0000256" key="4">
    <source>
        <dbReference type="ARBA" id="ARBA00017068"/>
    </source>
</evidence>
<evidence type="ECO:0000256" key="2">
    <source>
        <dbReference type="ARBA" id="ARBA00009604"/>
    </source>
</evidence>
<comment type="pathway">
    <text evidence="1 9">Carbohydrate degradation; glycolysis; pyruvate from D-glyceraldehyde 3-phosphate: step 4/5.</text>
</comment>
<dbReference type="SUPFAM" id="SSF54826">
    <property type="entry name" value="Enolase N-terminal domain-like"/>
    <property type="match status" value="1"/>
</dbReference>
<accession>A0A9X2E2U4</accession>
<evidence type="ECO:0000256" key="3">
    <source>
        <dbReference type="ARBA" id="ARBA00012058"/>
    </source>
</evidence>
<dbReference type="InterPro" id="IPR020811">
    <property type="entry name" value="Enolase_N"/>
</dbReference>
<evidence type="ECO:0000256" key="5">
    <source>
        <dbReference type="ARBA" id="ARBA00022525"/>
    </source>
</evidence>
<dbReference type="SFLD" id="SFLDS00001">
    <property type="entry name" value="Enolase"/>
    <property type="match status" value="1"/>
</dbReference>
<comment type="function">
    <text evidence="9">Catalyzes the reversible conversion of 2-phosphoglycerate (2-PG) into phosphoenolpyruvate (PEP). It is essential for the degradation of carbohydrates via glycolysis.</text>
</comment>
<dbReference type="Pfam" id="PF00113">
    <property type="entry name" value="Enolase_C"/>
    <property type="match status" value="1"/>
</dbReference>
<dbReference type="NCBIfam" id="TIGR01060">
    <property type="entry name" value="eno"/>
    <property type="match status" value="1"/>
</dbReference>
<dbReference type="SMART" id="SM01192">
    <property type="entry name" value="Enolase_C"/>
    <property type="match status" value="1"/>
</dbReference>
<keyword evidence="5 9" id="KW-0964">Secreted</keyword>
<feature type="binding site" evidence="11">
    <location>
        <position position="338"/>
    </location>
    <ligand>
        <name>substrate</name>
    </ligand>
</feature>
<feature type="binding site" evidence="11">
    <location>
        <position position="311"/>
    </location>
    <ligand>
        <name>substrate</name>
    </ligand>
</feature>
<dbReference type="InterPro" id="IPR020810">
    <property type="entry name" value="Enolase_C"/>
</dbReference>
<keyword evidence="9" id="KW-0963">Cytoplasm</keyword>
<comment type="caution">
    <text evidence="15">The sequence shown here is derived from an EMBL/GenBank/DDBJ whole genome shotgun (WGS) entry which is preliminary data.</text>
</comment>